<organism evidence="1 2">
    <name type="scientific">Anabaena sphaerica FACHB-251</name>
    <dbReference type="NCBI Taxonomy" id="2692883"/>
    <lineage>
        <taxon>Bacteria</taxon>
        <taxon>Bacillati</taxon>
        <taxon>Cyanobacteriota</taxon>
        <taxon>Cyanophyceae</taxon>
        <taxon>Nostocales</taxon>
        <taxon>Nostocaceae</taxon>
        <taxon>Anabaena</taxon>
    </lineage>
</organism>
<proteinExistence type="predicted"/>
<evidence type="ECO:0000313" key="1">
    <source>
        <dbReference type="EMBL" id="MBD2295926.1"/>
    </source>
</evidence>
<dbReference type="InterPro" id="IPR029044">
    <property type="entry name" value="Nucleotide-diphossugar_trans"/>
</dbReference>
<comment type="caution">
    <text evidence="1">The sequence shown here is derived from an EMBL/GenBank/DDBJ whole genome shotgun (WGS) entry which is preliminary data.</text>
</comment>
<name>A0A927A396_9NOST</name>
<evidence type="ECO:0000313" key="2">
    <source>
        <dbReference type="Proteomes" id="UP000662185"/>
    </source>
</evidence>
<dbReference type="EMBL" id="JACJQU010000017">
    <property type="protein sequence ID" value="MBD2295926.1"/>
    <property type="molecule type" value="Genomic_DNA"/>
</dbReference>
<gene>
    <name evidence="1" type="ORF">H6G06_21220</name>
</gene>
<dbReference type="RefSeq" id="WP_190563765.1">
    <property type="nucleotide sequence ID" value="NZ_JACJQU010000017.1"/>
</dbReference>
<dbReference type="Proteomes" id="UP000662185">
    <property type="component" value="Unassembled WGS sequence"/>
</dbReference>
<dbReference type="AlphaFoldDB" id="A0A927A396"/>
<keyword evidence="2" id="KW-1185">Reference proteome</keyword>
<dbReference type="Gene3D" id="3.90.550.10">
    <property type="entry name" value="Spore Coat Polysaccharide Biosynthesis Protein SpsA, Chain A"/>
    <property type="match status" value="1"/>
</dbReference>
<accession>A0A927A396</accession>
<protein>
    <submittedName>
        <fullName evidence="1">Glycosyltransferase family 2 protein</fullName>
    </submittedName>
</protein>
<sequence length="306" mass="36344">MSHFQLQTPIIFMIFKRPDTTQKVFEAIRQAKPSKLLVIADGPRPDRPEELEQCTATREIIEQVDWECEVLKNYSEQNLGCRKRIPSGLNWAFEQVEEAIILEDDCLPHPTFFRFCQEMLDYYRHDTRIGSISGDNTPLGYRRTNDSYYFSIYNRCWGWATWKRVWKNYDVDMKQWPLFRDNNWLRDILLDDYAVKVWTNIFNSNYDNLNVWDYQFMFSLWIQGYLNIIPNVNLVSNIGFGEGGTNTFNSEDTRANVPTQSMNFPIEHPPFLIRDTLADAFTQKNVYNPYSFPKRIKTKLKKIFKA</sequence>
<reference evidence="2" key="1">
    <citation type="journal article" date="2020" name="ISME J.">
        <title>Comparative genomics reveals insights into cyanobacterial evolution and habitat adaptation.</title>
        <authorList>
            <person name="Chen M.Y."/>
            <person name="Teng W.K."/>
            <person name="Zhao L."/>
            <person name="Hu C.X."/>
            <person name="Zhou Y.K."/>
            <person name="Han B.P."/>
            <person name="Song L.R."/>
            <person name="Shu W.S."/>
        </authorList>
    </citation>
    <scope>NUCLEOTIDE SEQUENCE [LARGE SCALE GENOMIC DNA]</scope>
    <source>
        <strain evidence="2">FACHB-251</strain>
    </source>
</reference>
<dbReference type="SUPFAM" id="SSF53448">
    <property type="entry name" value="Nucleotide-diphospho-sugar transferases"/>
    <property type="match status" value="1"/>
</dbReference>